<sequence length="220" mass="23265">MTITKDVRPLLFALSFLSLAGCAGVQPVAYSGIPSSSNLKANAHDDSGRVPYNYSTTVNWQAYSRVMVDPATVYNGADSQFGEMSDADRATLATYLQKSFTQKLETRFASAAQPGPGTLRVKLILTGAETTTPVLGQFTHFDIGGNVYNGVQAVRGGKAMFGGSVAYAVEIYDASNNKLLNAYVTRQYPNAMNLVASFGSLGAAKAGIDKGADALVAQLR</sequence>
<feature type="signal peptide" evidence="1">
    <location>
        <begin position="1"/>
        <end position="20"/>
    </location>
</feature>
<keyword evidence="1" id="KW-0732">Signal</keyword>
<dbReference type="Proteomes" id="UP000295606">
    <property type="component" value="Unassembled WGS sequence"/>
</dbReference>
<dbReference type="EMBL" id="SMOD01000055">
    <property type="protein sequence ID" value="TDG02692.1"/>
    <property type="molecule type" value="Genomic_DNA"/>
</dbReference>
<feature type="chain" id="PRO_5020533960" evidence="1">
    <location>
        <begin position="21"/>
        <end position="220"/>
    </location>
</feature>
<gene>
    <name evidence="2" type="ORF">E1N52_38475</name>
</gene>
<comment type="caution">
    <text evidence="2">The sequence shown here is derived from an EMBL/GenBank/DDBJ whole genome shotgun (WGS) entry which is preliminary data.</text>
</comment>
<dbReference type="PROSITE" id="PS51257">
    <property type="entry name" value="PROKAR_LIPOPROTEIN"/>
    <property type="match status" value="1"/>
</dbReference>
<name>A0A4R5L298_9BURK</name>
<evidence type="ECO:0000313" key="2">
    <source>
        <dbReference type="EMBL" id="TDG02692.1"/>
    </source>
</evidence>
<dbReference type="AlphaFoldDB" id="A0A4R5L298"/>
<protein>
    <submittedName>
        <fullName evidence="2">DUF3313 domain-containing protein</fullName>
    </submittedName>
</protein>
<accession>A0A4R5L298</accession>
<dbReference type="InterPro" id="IPR021747">
    <property type="entry name" value="DUF3313"/>
</dbReference>
<evidence type="ECO:0000256" key="1">
    <source>
        <dbReference type="SAM" id="SignalP"/>
    </source>
</evidence>
<proteinExistence type="predicted"/>
<dbReference type="Pfam" id="PF11769">
    <property type="entry name" value="DUF3313"/>
    <property type="match status" value="1"/>
</dbReference>
<organism evidence="2 3">
    <name type="scientific">Paraburkholderia guartelaensis</name>
    <dbReference type="NCBI Taxonomy" id="2546446"/>
    <lineage>
        <taxon>Bacteria</taxon>
        <taxon>Pseudomonadati</taxon>
        <taxon>Pseudomonadota</taxon>
        <taxon>Betaproteobacteria</taxon>
        <taxon>Burkholderiales</taxon>
        <taxon>Burkholderiaceae</taxon>
        <taxon>Paraburkholderia</taxon>
    </lineage>
</organism>
<reference evidence="2 3" key="1">
    <citation type="submission" date="2019-03" db="EMBL/GenBank/DDBJ databases">
        <title>Paraburkholderia sp. isolated from native Mimosa gymnas in Guartela State Park, Brazil.</title>
        <authorList>
            <person name="Paulitsch F."/>
            <person name="Hungria M."/>
            <person name="Delamuta J.R.M."/>
            <person name="Ribeiro R.A."/>
            <person name="Dall'Agnol R."/>
            <person name="Silva J.S.B."/>
        </authorList>
    </citation>
    <scope>NUCLEOTIDE SEQUENCE [LARGE SCALE GENOMIC DNA]</scope>
    <source>
        <strain evidence="2 3">CNPSo 3008</strain>
    </source>
</reference>
<evidence type="ECO:0000313" key="3">
    <source>
        <dbReference type="Proteomes" id="UP000295606"/>
    </source>
</evidence>
<dbReference type="OrthoDB" id="7585546at2"/>
<dbReference type="RefSeq" id="WP_133189802.1">
    <property type="nucleotide sequence ID" value="NZ_SMOD01000055.1"/>
</dbReference>